<dbReference type="GO" id="GO:0005524">
    <property type="term" value="F:ATP binding"/>
    <property type="evidence" value="ECO:0007669"/>
    <property type="project" value="InterPro"/>
</dbReference>
<evidence type="ECO:0000259" key="1">
    <source>
        <dbReference type="PROSITE" id="PS50011"/>
    </source>
</evidence>
<dbReference type="SUPFAM" id="SSF81901">
    <property type="entry name" value="HCP-like"/>
    <property type="match status" value="1"/>
</dbReference>
<dbReference type="GO" id="GO:0004672">
    <property type="term" value="F:protein kinase activity"/>
    <property type="evidence" value="ECO:0007669"/>
    <property type="project" value="InterPro"/>
</dbReference>
<dbReference type="PANTHER" id="PTHR23257">
    <property type="entry name" value="SERINE-THREONINE PROTEIN KINASE"/>
    <property type="match status" value="1"/>
</dbReference>
<dbReference type="InterPro" id="IPR050167">
    <property type="entry name" value="Ser_Thr_protein_kinase"/>
</dbReference>
<proteinExistence type="predicted"/>
<feature type="domain" description="Protein kinase" evidence="1">
    <location>
        <begin position="39"/>
        <end position="319"/>
    </location>
</feature>
<dbReference type="PROSITE" id="PS50011">
    <property type="entry name" value="PROTEIN_KINASE_DOM"/>
    <property type="match status" value="1"/>
</dbReference>
<name>A0A9N9G7U3_9GLOM</name>
<dbReference type="SMART" id="SM00671">
    <property type="entry name" value="SEL1"/>
    <property type="match status" value="2"/>
</dbReference>
<evidence type="ECO:0000313" key="3">
    <source>
        <dbReference type="Proteomes" id="UP000789342"/>
    </source>
</evidence>
<dbReference type="InterPro" id="IPR001245">
    <property type="entry name" value="Ser-Thr/Tyr_kinase_cat_dom"/>
</dbReference>
<gene>
    <name evidence="2" type="ORF">AMORRO_LOCUS7195</name>
</gene>
<dbReference type="Gene3D" id="1.25.40.10">
    <property type="entry name" value="Tetratricopeptide repeat domain"/>
    <property type="match status" value="1"/>
</dbReference>
<dbReference type="AlphaFoldDB" id="A0A9N9G7U3"/>
<dbReference type="EMBL" id="CAJVPV010005241">
    <property type="protein sequence ID" value="CAG8587460.1"/>
    <property type="molecule type" value="Genomic_DNA"/>
</dbReference>
<dbReference type="InterPro" id="IPR000719">
    <property type="entry name" value="Prot_kinase_dom"/>
</dbReference>
<dbReference type="Gene3D" id="1.10.510.10">
    <property type="entry name" value="Transferase(Phosphotransferase) domain 1"/>
    <property type="match status" value="1"/>
</dbReference>
<sequence>DFSQEYNEKIMTLLTNTYEQVNIINSKIKRKSGYQAKQISMDELQSTGDTNETRGISIIKKIYKGMDVACKKITIEKEKVAEVEKFESQLAILEKLHHCDYIIRFYGILNASEDEKIMIYGWAEHGNLKEVYERYSIPWGKKLSIALGICRGMVFLNATKIYHHDIRCENILMNSRWEPKIANFRIARWISGETKKYTDPVASLNWMAPEKMRELEDPNYNPNPKKYRYTTGCEIFSFGMLLWELKYERKPYEGMTVQDLVKHVLSGKREKLNCNKLLPHGVEGKYIEIIRSAWEHEPLYRIEMATLFKKMLDINREYREISKFDINIIPKEKNTSSKNIVEGIEQNVNDDIHAYIKVIPPMEDGIKAYESGRYDEAWNIFKENSELGISTAKYWVGKFYWEGLHIKKDKEKALECYEKAASDANSDAQYTYAVSLIDIYKDRSFEKKADIIKNLKMAAANGHSKALNLLGHIYLHGKLQTTMDKKLAIEYYKLAALKGQTDAINTLNELGIDMYE</sequence>
<dbReference type="SUPFAM" id="SSF56112">
    <property type="entry name" value="Protein kinase-like (PK-like)"/>
    <property type="match status" value="1"/>
</dbReference>
<dbReference type="PROSITE" id="PS00109">
    <property type="entry name" value="PROTEIN_KINASE_TYR"/>
    <property type="match status" value="1"/>
</dbReference>
<accession>A0A9N9G7U3</accession>
<feature type="non-terminal residue" evidence="2">
    <location>
        <position position="1"/>
    </location>
</feature>
<dbReference type="InterPro" id="IPR011009">
    <property type="entry name" value="Kinase-like_dom_sf"/>
</dbReference>
<keyword evidence="3" id="KW-1185">Reference proteome</keyword>
<dbReference type="Proteomes" id="UP000789342">
    <property type="component" value="Unassembled WGS sequence"/>
</dbReference>
<reference evidence="2" key="1">
    <citation type="submission" date="2021-06" db="EMBL/GenBank/DDBJ databases">
        <authorList>
            <person name="Kallberg Y."/>
            <person name="Tangrot J."/>
            <person name="Rosling A."/>
        </authorList>
    </citation>
    <scope>NUCLEOTIDE SEQUENCE</scope>
    <source>
        <strain evidence="2">CL551</strain>
    </source>
</reference>
<organism evidence="2 3">
    <name type="scientific">Acaulospora morrowiae</name>
    <dbReference type="NCBI Taxonomy" id="94023"/>
    <lineage>
        <taxon>Eukaryota</taxon>
        <taxon>Fungi</taxon>
        <taxon>Fungi incertae sedis</taxon>
        <taxon>Mucoromycota</taxon>
        <taxon>Glomeromycotina</taxon>
        <taxon>Glomeromycetes</taxon>
        <taxon>Diversisporales</taxon>
        <taxon>Acaulosporaceae</taxon>
        <taxon>Acaulospora</taxon>
    </lineage>
</organism>
<dbReference type="InterPro" id="IPR008266">
    <property type="entry name" value="Tyr_kinase_AS"/>
</dbReference>
<dbReference type="OrthoDB" id="2388642at2759"/>
<dbReference type="InterPro" id="IPR011990">
    <property type="entry name" value="TPR-like_helical_dom_sf"/>
</dbReference>
<evidence type="ECO:0000313" key="2">
    <source>
        <dbReference type="EMBL" id="CAG8587460.1"/>
    </source>
</evidence>
<dbReference type="InterPro" id="IPR006597">
    <property type="entry name" value="Sel1-like"/>
</dbReference>
<dbReference type="Pfam" id="PF07714">
    <property type="entry name" value="PK_Tyr_Ser-Thr"/>
    <property type="match status" value="1"/>
</dbReference>
<comment type="caution">
    <text evidence="2">The sequence shown here is derived from an EMBL/GenBank/DDBJ whole genome shotgun (WGS) entry which is preliminary data.</text>
</comment>
<dbReference type="Pfam" id="PF08238">
    <property type="entry name" value="Sel1"/>
    <property type="match status" value="2"/>
</dbReference>
<protein>
    <submittedName>
        <fullName evidence="2">526_t:CDS:1</fullName>
    </submittedName>
</protein>